<dbReference type="Pfam" id="PF00096">
    <property type="entry name" value="zf-C2H2"/>
    <property type="match status" value="2"/>
</dbReference>
<feature type="region of interest" description="Disordered" evidence="8">
    <location>
        <begin position="349"/>
        <end position="368"/>
    </location>
</feature>
<reference evidence="10" key="1">
    <citation type="submission" date="2022-07" db="EMBL/GenBank/DDBJ databases">
        <title>Phylogenomic reconstructions and comparative analyses of Kickxellomycotina fungi.</title>
        <authorList>
            <person name="Reynolds N.K."/>
            <person name="Stajich J.E."/>
            <person name="Barry K."/>
            <person name="Grigoriev I.V."/>
            <person name="Crous P."/>
            <person name="Smith M.E."/>
        </authorList>
    </citation>
    <scope>NUCLEOTIDE SEQUENCE</scope>
    <source>
        <strain evidence="10">RSA 861</strain>
    </source>
</reference>
<evidence type="ECO:0000313" key="10">
    <source>
        <dbReference type="EMBL" id="KAJ1924070.1"/>
    </source>
</evidence>
<evidence type="ECO:0000256" key="8">
    <source>
        <dbReference type="SAM" id="MobiDB-lite"/>
    </source>
</evidence>
<keyword evidence="4 7" id="KW-0863">Zinc-finger</keyword>
<feature type="region of interest" description="Disordered" evidence="8">
    <location>
        <begin position="1"/>
        <end position="44"/>
    </location>
</feature>
<dbReference type="PANTHER" id="PTHR16515">
    <property type="entry name" value="PR DOMAIN ZINC FINGER PROTEIN"/>
    <property type="match status" value="1"/>
</dbReference>
<feature type="domain" description="C2H2-type" evidence="9">
    <location>
        <begin position="267"/>
        <end position="294"/>
    </location>
</feature>
<dbReference type="GO" id="GO:0008270">
    <property type="term" value="F:zinc ion binding"/>
    <property type="evidence" value="ECO:0007669"/>
    <property type="project" value="UniProtKB-KW"/>
</dbReference>
<keyword evidence="2" id="KW-0479">Metal-binding</keyword>
<evidence type="ECO:0000256" key="4">
    <source>
        <dbReference type="ARBA" id="ARBA00022771"/>
    </source>
</evidence>
<keyword evidence="11" id="KW-1185">Reference proteome</keyword>
<dbReference type="InterPro" id="IPR036236">
    <property type="entry name" value="Znf_C2H2_sf"/>
</dbReference>
<evidence type="ECO:0000259" key="9">
    <source>
        <dbReference type="PROSITE" id="PS50157"/>
    </source>
</evidence>
<name>A0A9W8A623_9FUNG</name>
<keyword evidence="3" id="KW-0677">Repeat</keyword>
<proteinExistence type="predicted"/>
<accession>A0A9W8A623</accession>
<dbReference type="AlphaFoldDB" id="A0A9W8A623"/>
<evidence type="ECO:0000256" key="5">
    <source>
        <dbReference type="ARBA" id="ARBA00022833"/>
    </source>
</evidence>
<dbReference type="InterPro" id="IPR013087">
    <property type="entry name" value="Znf_C2H2_type"/>
</dbReference>
<evidence type="ECO:0000256" key="2">
    <source>
        <dbReference type="ARBA" id="ARBA00022723"/>
    </source>
</evidence>
<dbReference type="OrthoDB" id="6077919at2759"/>
<dbReference type="Proteomes" id="UP001150569">
    <property type="component" value="Unassembled WGS sequence"/>
</dbReference>
<comment type="subcellular location">
    <subcellularLocation>
        <location evidence="1">Nucleus</location>
    </subcellularLocation>
</comment>
<dbReference type="PANTHER" id="PTHR16515:SF49">
    <property type="entry name" value="GASTRULA ZINC FINGER PROTEIN XLCGF49.1-LIKE-RELATED"/>
    <property type="match status" value="1"/>
</dbReference>
<feature type="domain" description="C2H2-type" evidence="9">
    <location>
        <begin position="295"/>
        <end position="324"/>
    </location>
</feature>
<evidence type="ECO:0000313" key="11">
    <source>
        <dbReference type="Proteomes" id="UP001150569"/>
    </source>
</evidence>
<evidence type="ECO:0000256" key="1">
    <source>
        <dbReference type="ARBA" id="ARBA00004123"/>
    </source>
</evidence>
<organism evidence="10 11">
    <name type="scientific">Tieghemiomyces parasiticus</name>
    <dbReference type="NCBI Taxonomy" id="78921"/>
    <lineage>
        <taxon>Eukaryota</taxon>
        <taxon>Fungi</taxon>
        <taxon>Fungi incertae sedis</taxon>
        <taxon>Zoopagomycota</taxon>
        <taxon>Kickxellomycotina</taxon>
        <taxon>Dimargaritomycetes</taxon>
        <taxon>Dimargaritales</taxon>
        <taxon>Dimargaritaceae</taxon>
        <taxon>Tieghemiomyces</taxon>
    </lineage>
</organism>
<protein>
    <recommendedName>
        <fullName evidence="9">C2H2-type domain-containing protein</fullName>
    </recommendedName>
</protein>
<dbReference type="Gene3D" id="3.30.160.60">
    <property type="entry name" value="Classic Zinc Finger"/>
    <property type="match status" value="2"/>
</dbReference>
<dbReference type="FunFam" id="3.30.160.60:FF:001102">
    <property type="entry name" value="Transcription factor IIIA"/>
    <property type="match status" value="1"/>
</dbReference>
<keyword evidence="6" id="KW-0539">Nucleus</keyword>
<dbReference type="GO" id="GO:0010468">
    <property type="term" value="P:regulation of gene expression"/>
    <property type="evidence" value="ECO:0007669"/>
    <property type="project" value="TreeGrafter"/>
</dbReference>
<dbReference type="InterPro" id="IPR050331">
    <property type="entry name" value="Zinc_finger"/>
</dbReference>
<dbReference type="GO" id="GO:0005634">
    <property type="term" value="C:nucleus"/>
    <property type="evidence" value="ECO:0007669"/>
    <property type="project" value="UniProtKB-SubCell"/>
</dbReference>
<sequence length="368" mass="39849">MEAHTLAKPEYPAGLPGQGLGPSPHDFQDHFSADSTPVPQGYPMYGHEQVAYERSASQFGHQLYPAPTQSPAPGINFSSSSPSLSNCSSPSYQNQPGSHAPASMDPSSSAHSNYSQQQSSSQHHAPANYYMEPQPNPAIYYSVGQPAPNAMAGPAPFLPALNLMPGGGAPIDANGYPMSSAPHFAQTMPNFYDNKPYPSMEEPAATMHHGYGQMGRFDDAAQMAFNRTYHRSDTMSPFTSDPNLTSYISRFPSAKRSRSSTTKNKRYICTVCQAAFARPSTLTTHMNKHTGAKPHMCPQAGCGKRFSVLSNMRRHRKIHERNQLQAAEAAQAQLQAHAAHHGVMSTQAPMAAPNGPVMQQPPPMQKVL</sequence>
<feature type="region of interest" description="Disordered" evidence="8">
    <location>
        <begin position="62"/>
        <end position="129"/>
    </location>
</feature>
<comment type="caution">
    <text evidence="10">The sequence shown here is derived from an EMBL/GenBank/DDBJ whole genome shotgun (WGS) entry which is preliminary data.</text>
</comment>
<evidence type="ECO:0000256" key="7">
    <source>
        <dbReference type="PROSITE-ProRule" id="PRU00042"/>
    </source>
</evidence>
<gene>
    <name evidence="10" type="ORF">IWQ60_005453</name>
</gene>
<evidence type="ECO:0000256" key="6">
    <source>
        <dbReference type="ARBA" id="ARBA00023242"/>
    </source>
</evidence>
<dbReference type="PROSITE" id="PS50157">
    <property type="entry name" value="ZINC_FINGER_C2H2_2"/>
    <property type="match status" value="2"/>
</dbReference>
<feature type="compositionally biased region" description="Low complexity" evidence="8">
    <location>
        <begin position="78"/>
        <end position="91"/>
    </location>
</feature>
<evidence type="ECO:0000256" key="3">
    <source>
        <dbReference type="ARBA" id="ARBA00022737"/>
    </source>
</evidence>
<keyword evidence="5" id="KW-0862">Zinc</keyword>
<dbReference type="SMART" id="SM00355">
    <property type="entry name" value="ZnF_C2H2"/>
    <property type="match status" value="2"/>
</dbReference>
<dbReference type="EMBL" id="JANBPT010000294">
    <property type="protein sequence ID" value="KAJ1924070.1"/>
    <property type="molecule type" value="Genomic_DNA"/>
</dbReference>
<feature type="compositionally biased region" description="Low complexity" evidence="8">
    <location>
        <begin position="107"/>
        <end position="124"/>
    </location>
</feature>
<feature type="compositionally biased region" description="Pro residues" evidence="8">
    <location>
        <begin position="359"/>
        <end position="368"/>
    </location>
</feature>
<dbReference type="PROSITE" id="PS00028">
    <property type="entry name" value="ZINC_FINGER_C2H2_1"/>
    <property type="match status" value="2"/>
</dbReference>
<dbReference type="FunFam" id="3.30.160.60:FF:000065">
    <property type="entry name" value="B-cell CLL/lymphoma 6, member B"/>
    <property type="match status" value="1"/>
</dbReference>
<dbReference type="SUPFAM" id="SSF57667">
    <property type="entry name" value="beta-beta-alpha zinc fingers"/>
    <property type="match status" value="1"/>
</dbReference>